<evidence type="ECO:0000313" key="12">
    <source>
        <dbReference type="Proteomes" id="UP000605676"/>
    </source>
</evidence>
<evidence type="ECO:0000256" key="7">
    <source>
        <dbReference type="PROSITE-ProRule" id="PRU00169"/>
    </source>
</evidence>
<feature type="modified residue" description="4-aspartylphosphate" evidence="7">
    <location>
        <position position="919"/>
    </location>
</feature>
<dbReference type="SMART" id="SM00091">
    <property type="entry name" value="PAS"/>
    <property type="match status" value="3"/>
</dbReference>
<dbReference type="Gene3D" id="3.30.450.20">
    <property type="entry name" value="PAS domain"/>
    <property type="match status" value="3"/>
</dbReference>
<dbReference type="CDD" id="cd16922">
    <property type="entry name" value="HATPase_EvgS-ArcB-TorS-like"/>
    <property type="match status" value="1"/>
</dbReference>
<dbReference type="Pfam" id="PF01590">
    <property type="entry name" value="GAF"/>
    <property type="match status" value="1"/>
</dbReference>
<dbReference type="InterPro" id="IPR011006">
    <property type="entry name" value="CheY-like_superfamily"/>
</dbReference>
<dbReference type="CDD" id="cd00130">
    <property type="entry name" value="PAS"/>
    <property type="match status" value="2"/>
</dbReference>
<proteinExistence type="predicted"/>
<evidence type="ECO:0000313" key="11">
    <source>
        <dbReference type="EMBL" id="MBK3516053.1"/>
    </source>
</evidence>
<dbReference type="Gene3D" id="3.30.565.10">
    <property type="entry name" value="Histidine kinase-like ATPase, C-terminal domain"/>
    <property type="match status" value="1"/>
</dbReference>
<dbReference type="PANTHER" id="PTHR43711:SF29">
    <property type="entry name" value="HISTIDINE KINASE"/>
    <property type="match status" value="1"/>
</dbReference>
<dbReference type="Gene3D" id="1.10.287.130">
    <property type="match status" value="1"/>
</dbReference>
<feature type="domain" description="PAS" evidence="10">
    <location>
        <begin position="249"/>
        <end position="296"/>
    </location>
</feature>
<dbReference type="SMART" id="SM00388">
    <property type="entry name" value="HisKA"/>
    <property type="match status" value="1"/>
</dbReference>
<dbReference type="InterPro" id="IPR036097">
    <property type="entry name" value="HisK_dim/P_sf"/>
</dbReference>
<dbReference type="NCBIfam" id="TIGR00229">
    <property type="entry name" value="sensory_box"/>
    <property type="match status" value="3"/>
</dbReference>
<dbReference type="PROSITE" id="PS50112">
    <property type="entry name" value="PAS"/>
    <property type="match status" value="2"/>
</dbReference>
<gene>
    <name evidence="11" type="ORF">JIV24_01790</name>
</gene>
<evidence type="ECO:0000256" key="6">
    <source>
        <dbReference type="ARBA" id="ARBA00023012"/>
    </source>
</evidence>
<dbReference type="InterPro" id="IPR036890">
    <property type="entry name" value="HATPase_C_sf"/>
</dbReference>
<name>A0ABS1HEF6_9BACT</name>
<dbReference type="InterPro" id="IPR003594">
    <property type="entry name" value="HATPase_dom"/>
</dbReference>
<dbReference type="InterPro" id="IPR050736">
    <property type="entry name" value="Sensor_HK_Regulatory"/>
</dbReference>
<feature type="domain" description="PAS" evidence="10">
    <location>
        <begin position="351"/>
        <end position="393"/>
    </location>
</feature>
<dbReference type="InterPro" id="IPR001789">
    <property type="entry name" value="Sig_transdc_resp-reg_receiver"/>
</dbReference>
<dbReference type="PROSITE" id="PS50109">
    <property type="entry name" value="HIS_KIN"/>
    <property type="match status" value="1"/>
</dbReference>
<dbReference type="SMART" id="SM00387">
    <property type="entry name" value="HATPase_c"/>
    <property type="match status" value="1"/>
</dbReference>
<dbReference type="InterPro" id="IPR035965">
    <property type="entry name" value="PAS-like_dom_sf"/>
</dbReference>
<feature type="domain" description="Histidine kinase" evidence="8">
    <location>
        <begin position="618"/>
        <end position="839"/>
    </location>
</feature>
<dbReference type="CDD" id="cd00082">
    <property type="entry name" value="HisKA"/>
    <property type="match status" value="1"/>
</dbReference>
<keyword evidence="5" id="KW-0418">Kinase</keyword>
<evidence type="ECO:0000256" key="3">
    <source>
        <dbReference type="ARBA" id="ARBA00022553"/>
    </source>
</evidence>
<dbReference type="Gene3D" id="3.30.450.40">
    <property type="match status" value="1"/>
</dbReference>
<dbReference type="SUPFAM" id="SSF55785">
    <property type="entry name" value="PYP-like sensor domain (PAS domain)"/>
    <property type="match status" value="3"/>
</dbReference>
<keyword evidence="12" id="KW-1185">Reference proteome</keyword>
<keyword evidence="4" id="KW-0808">Transferase</keyword>
<dbReference type="SUPFAM" id="SSF55874">
    <property type="entry name" value="ATPase domain of HSP90 chaperone/DNA topoisomerase II/histidine kinase"/>
    <property type="match status" value="1"/>
</dbReference>
<dbReference type="InterPro" id="IPR005467">
    <property type="entry name" value="His_kinase_dom"/>
</dbReference>
<dbReference type="SUPFAM" id="SSF47384">
    <property type="entry name" value="Homodimeric domain of signal transducing histidine kinase"/>
    <property type="match status" value="1"/>
</dbReference>
<feature type="domain" description="Response regulatory" evidence="9">
    <location>
        <begin position="869"/>
        <end position="985"/>
    </location>
</feature>
<reference evidence="11 12" key="1">
    <citation type="submission" date="2021-01" db="EMBL/GenBank/DDBJ databases">
        <title>Carboxyliciviraga sp.nov., isolated from coastal sediments.</title>
        <authorList>
            <person name="Lu D."/>
            <person name="Zhang T."/>
        </authorList>
    </citation>
    <scope>NUCLEOTIDE SEQUENCE [LARGE SCALE GENOMIC DNA]</scope>
    <source>
        <strain evidence="11 12">N1Y132</strain>
    </source>
</reference>
<accession>A0ABS1HEF6</accession>
<dbReference type="SMART" id="SM00065">
    <property type="entry name" value="GAF"/>
    <property type="match status" value="1"/>
</dbReference>
<dbReference type="EC" id="2.7.13.3" evidence="2"/>
<dbReference type="InterPro" id="IPR003018">
    <property type="entry name" value="GAF"/>
</dbReference>
<dbReference type="SUPFAM" id="SSF55781">
    <property type="entry name" value="GAF domain-like"/>
    <property type="match status" value="1"/>
</dbReference>
<dbReference type="InterPro" id="IPR003661">
    <property type="entry name" value="HisK_dim/P_dom"/>
</dbReference>
<keyword evidence="3 7" id="KW-0597">Phosphoprotein</keyword>
<dbReference type="InterPro" id="IPR004358">
    <property type="entry name" value="Sig_transdc_His_kin-like_C"/>
</dbReference>
<dbReference type="InterPro" id="IPR029016">
    <property type="entry name" value="GAF-like_dom_sf"/>
</dbReference>
<dbReference type="Pfam" id="PF00072">
    <property type="entry name" value="Response_reg"/>
    <property type="match status" value="1"/>
</dbReference>
<evidence type="ECO:0000256" key="5">
    <source>
        <dbReference type="ARBA" id="ARBA00022777"/>
    </source>
</evidence>
<keyword evidence="6" id="KW-0902">Two-component regulatory system</keyword>
<dbReference type="PROSITE" id="PS50110">
    <property type="entry name" value="RESPONSE_REGULATORY"/>
    <property type="match status" value="1"/>
</dbReference>
<evidence type="ECO:0000256" key="2">
    <source>
        <dbReference type="ARBA" id="ARBA00012438"/>
    </source>
</evidence>
<evidence type="ECO:0000256" key="1">
    <source>
        <dbReference type="ARBA" id="ARBA00000085"/>
    </source>
</evidence>
<dbReference type="Gene3D" id="3.40.50.2300">
    <property type="match status" value="1"/>
</dbReference>
<dbReference type="PRINTS" id="PR00344">
    <property type="entry name" value="BCTRLSENSOR"/>
</dbReference>
<dbReference type="EMBL" id="JAENRR010000002">
    <property type="protein sequence ID" value="MBK3516053.1"/>
    <property type="molecule type" value="Genomic_DNA"/>
</dbReference>
<dbReference type="Pfam" id="PF00512">
    <property type="entry name" value="HisKA"/>
    <property type="match status" value="1"/>
</dbReference>
<evidence type="ECO:0000259" key="9">
    <source>
        <dbReference type="PROSITE" id="PS50110"/>
    </source>
</evidence>
<dbReference type="RefSeq" id="WP_200463283.1">
    <property type="nucleotide sequence ID" value="NZ_JAENRR010000002.1"/>
</dbReference>
<comment type="caution">
    <text evidence="11">The sequence shown here is derived from an EMBL/GenBank/DDBJ whole genome shotgun (WGS) entry which is preliminary data.</text>
</comment>
<dbReference type="Pfam" id="PF08448">
    <property type="entry name" value="PAS_4"/>
    <property type="match status" value="1"/>
</dbReference>
<organism evidence="11 12">
    <name type="scientific">Carboxylicivirga marina</name>
    <dbReference type="NCBI Taxonomy" id="2800988"/>
    <lineage>
        <taxon>Bacteria</taxon>
        <taxon>Pseudomonadati</taxon>
        <taxon>Bacteroidota</taxon>
        <taxon>Bacteroidia</taxon>
        <taxon>Marinilabiliales</taxon>
        <taxon>Marinilabiliaceae</taxon>
        <taxon>Carboxylicivirga</taxon>
    </lineage>
</organism>
<dbReference type="PANTHER" id="PTHR43711">
    <property type="entry name" value="TWO-COMPONENT HISTIDINE KINASE"/>
    <property type="match status" value="1"/>
</dbReference>
<comment type="catalytic activity">
    <reaction evidence="1">
        <text>ATP + protein L-histidine = ADP + protein N-phospho-L-histidine.</text>
        <dbReference type="EC" id="2.7.13.3"/>
    </reaction>
</comment>
<dbReference type="Proteomes" id="UP000605676">
    <property type="component" value="Unassembled WGS sequence"/>
</dbReference>
<dbReference type="Pfam" id="PF13426">
    <property type="entry name" value="PAS_9"/>
    <property type="match status" value="2"/>
</dbReference>
<evidence type="ECO:0000259" key="8">
    <source>
        <dbReference type="PROSITE" id="PS50109"/>
    </source>
</evidence>
<dbReference type="Pfam" id="PF02518">
    <property type="entry name" value="HATPase_c"/>
    <property type="match status" value="1"/>
</dbReference>
<evidence type="ECO:0000256" key="4">
    <source>
        <dbReference type="ARBA" id="ARBA00022679"/>
    </source>
</evidence>
<dbReference type="InterPro" id="IPR000014">
    <property type="entry name" value="PAS"/>
</dbReference>
<dbReference type="SUPFAM" id="SSF52172">
    <property type="entry name" value="CheY-like"/>
    <property type="match status" value="1"/>
</dbReference>
<protein>
    <recommendedName>
        <fullName evidence="2">histidine kinase</fullName>
        <ecNumber evidence="2">2.7.13.3</ecNumber>
    </recommendedName>
</protein>
<evidence type="ECO:0000259" key="10">
    <source>
        <dbReference type="PROSITE" id="PS50112"/>
    </source>
</evidence>
<sequence length="991" mass="112602">MDDKKVKVLEAENARLKRMMKRIYHGAWGMPFKPEGDRQAVSSGYLPLYLSTLLAADDSFQKRMSQVLEVLGQFADVSRIYIFENHANGIDFSNTYEWCNNEVTSEKENLQNLSYSDFKEWQRLLVEDGIIQASDVTSLPQEVHNTLSQQGIQSVLVYPLWVKEKYYGFIGFDECSFNRQWLPHETDLLQMAARLIANAFEQEAISVEIRESHAEVLKVNKELADKERFLQNILSSAPVGIMLVQNRVIKYINEATLAQSGYTKEELLGASVADLYFDGEHNEELVRQFYTDIKTNGIGSMEAHMKSKYGDEIIIKVLGTPAPQHAGEDSYLIIGEDITHVKKTEVHLRESEERNRKLIEATIDGIFIINDKLQLVYANTSACDMLHYSNEEIFELSVNDIFPTDEFVKRFEEIIGDVKGGVDFKGDTQLINKNKKLVHAEIYVTTLNLHGDLHYYVSIHNITKRKNNEASLKTSEQKFRALTENSPDHILRIDSKGVISYCNTAFLSDFELHEQFCLGNNLGAIKELPKELVEGLMVNVDKVITSAESTNIELEYRFKDVIRAFDWTITPETKNARLSSVLLVGRDYTQKKKAEQELLVAKEKAVGADKLKSAFLANMSHEIRTPLNAIVGFTNLLKEDNISETEKIEYVDIVNKSSENLMELINDIVDLAKIESGELTLVKESYNVIKLLTELHLLFEKRMAIDQKTHLKFYLNLPDDKTTLNAVCDHRRVRQVLINLLGNAFKFTQKGFIEFGYSTEGDNVRFYVRDTGIGVAADMQSFIFEPFRQADESTSKNYGGTGLGLSICKRLVAAHGGDIGLNSEPETGSEFYFTLPLANQEKVNGVAKEVKKEEPKVVMPANYTWANKMMLLIDATSTAQLQMRKVLDRTKITLMSARTQKSARELLLKRNDIHIVLMDLEMPGLELDGFIDSIRQMGIYVPFIGQTTQKLNAEDKLKYQEMGFAHVFEKPVNSDELLHAFNDSLNGVEVK</sequence>
<dbReference type="InterPro" id="IPR013656">
    <property type="entry name" value="PAS_4"/>
</dbReference>